<evidence type="ECO:0000256" key="2">
    <source>
        <dbReference type="ARBA" id="ARBA00007362"/>
    </source>
</evidence>
<feature type="transmembrane region" description="Helical" evidence="7">
    <location>
        <begin position="7"/>
        <end position="24"/>
    </location>
</feature>
<evidence type="ECO:0000256" key="5">
    <source>
        <dbReference type="ARBA" id="ARBA00022989"/>
    </source>
</evidence>
<evidence type="ECO:0000313" key="10">
    <source>
        <dbReference type="EMBL" id="QAA22678.1"/>
    </source>
</evidence>
<dbReference type="RefSeq" id="WP_037562999.1">
    <property type="nucleotide sequence ID" value="NZ_AP021853.1"/>
</dbReference>
<reference evidence="10 11" key="1">
    <citation type="submission" date="2018-01" db="EMBL/GenBank/DDBJ databases">
        <title>Complete genome sequencing of Sporolactobacillus terrae DLG3.</title>
        <authorList>
            <person name="Nam Y.-D."/>
            <person name="Kang J."/>
            <person name="Chung W.-H."/>
        </authorList>
    </citation>
    <scope>NUCLEOTIDE SEQUENCE [LARGE SCALE GENOMIC DNA]</scope>
    <source>
        <strain evidence="10 11">DLG3</strain>
    </source>
</reference>
<feature type="transmembrane region" description="Helical" evidence="7">
    <location>
        <begin position="30"/>
        <end position="52"/>
    </location>
</feature>
<sequence length="309" mass="34052">MSQHKADLILVLVTMFWGSSYIFMKIGMESLAVFNLIALRFLVAFVVTAILFFRMLGKIDWVTVLFSMIQSVLLLGVFSFIMYGMKTVSTSKAGFLVSLTVVFVPLVHACIVKKLPGIRALCGTLIALLGIYVLTGAASIGLNAGSLFLIIAALLNAIYIEITGRIIHRVKIIPFSMYQMGFVAAVAFVFSAAFERPHLPDSASVWISVLGLGLLCSAAGYLLQAAAQRYTTSLHAGLIFTLEPIFAVFFAFLADGEHMSFHEYVGAVLVLASLVIMELKPRFFQHIKRGFRARIMQIKTKFSRFVAKI</sequence>
<dbReference type="InterPro" id="IPR051258">
    <property type="entry name" value="Diverse_Substrate_Transporter"/>
</dbReference>
<dbReference type="SUPFAM" id="SSF103481">
    <property type="entry name" value="Multidrug resistance efflux transporter EmrE"/>
    <property type="match status" value="2"/>
</dbReference>
<keyword evidence="4 7" id="KW-0812">Transmembrane</keyword>
<feature type="transmembrane region" description="Helical" evidence="7">
    <location>
        <begin position="235"/>
        <end position="254"/>
    </location>
</feature>
<feature type="transmembrane region" description="Helical" evidence="7">
    <location>
        <begin position="260"/>
        <end position="279"/>
    </location>
</feature>
<evidence type="ECO:0000259" key="8">
    <source>
        <dbReference type="Pfam" id="PF00892"/>
    </source>
</evidence>
<dbReference type="Proteomes" id="UP000326951">
    <property type="component" value="Chromosome"/>
</dbReference>
<evidence type="ECO:0000256" key="6">
    <source>
        <dbReference type="ARBA" id="ARBA00023136"/>
    </source>
</evidence>
<evidence type="ECO:0000313" key="9">
    <source>
        <dbReference type="EMBL" id="BBN99010.1"/>
    </source>
</evidence>
<evidence type="ECO:0000313" key="11">
    <source>
        <dbReference type="Proteomes" id="UP000285882"/>
    </source>
</evidence>
<dbReference type="STRING" id="1449983.GCA_000647835_02956"/>
<protein>
    <submittedName>
        <fullName evidence="10">EamA/RhaT family transporter</fullName>
    </submittedName>
    <submittedName>
        <fullName evidence="9">Multidrug transporter</fullName>
    </submittedName>
</protein>
<dbReference type="PANTHER" id="PTHR42920:SF5">
    <property type="entry name" value="EAMA DOMAIN-CONTAINING PROTEIN"/>
    <property type="match status" value="1"/>
</dbReference>
<keyword evidence="5 7" id="KW-1133">Transmembrane helix</keyword>
<name>A0A410D973_9BACL</name>
<dbReference type="GO" id="GO:0005886">
    <property type="term" value="C:plasma membrane"/>
    <property type="evidence" value="ECO:0007669"/>
    <property type="project" value="UniProtKB-SubCell"/>
</dbReference>
<evidence type="ECO:0000256" key="3">
    <source>
        <dbReference type="ARBA" id="ARBA00022475"/>
    </source>
</evidence>
<dbReference type="InterPro" id="IPR000620">
    <property type="entry name" value="EamA_dom"/>
</dbReference>
<feature type="transmembrane region" description="Helical" evidence="7">
    <location>
        <begin position="59"/>
        <end position="81"/>
    </location>
</feature>
<keyword evidence="3" id="KW-1003">Cell membrane</keyword>
<comment type="similarity">
    <text evidence="2">Belongs to the EamA transporter family.</text>
</comment>
<feature type="transmembrane region" description="Helical" evidence="7">
    <location>
        <begin position="93"/>
        <end position="111"/>
    </location>
</feature>
<dbReference type="EMBL" id="CP025688">
    <property type="protein sequence ID" value="QAA22678.1"/>
    <property type="molecule type" value="Genomic_DNA"/>
</dbReference>
<feature type="domain" description="EamA" evidence="8">
    <location>
        <begin position="145"/>
        <end position="277"/>
    </location>
</feature>
<gene>
    <name evidence="10" type="ORF">C0674_08580</name>
    <name evidence="9" type="ORF">St703_17150</name>
</gene>
<dbReference type="Proteomes" id="UP000285882">
    <property type="component" value="Chromosome"/>
</dbReference>
<feature type="transmembrane region" description="Helical" evidence="7">
    <location>
        <begin position="205"/>
        <end position="223"/>
    </location>
</feature>
<feature type="transmembrane region" description="Helical" evidence="7">
    <location>
        <begin position="172"/>
        <end position="193"/>
    </location>
</feature>
<accession>A0A410D973</accession>
<dbReference type="EMBL" id="AP021853">
    <property type="protein sequence ID" value="BBN99010.1"/>
    <property type="molecule type" value="Genomic_DNA"/>
</dbReference>
<evidence type="ECO:0000256" key="1">
    <source>
        <dbReference type="ARBA" id="ARBA00004651"/>
    </source>
</evidence>
<dbReference type="PANTHER" id="PTHR42920">
    <property type="entry name" value="OS03G0707200 PROTEIN-RELATED"/>
    <property type="match status" value="1"/>
</dbReference>
<reference evidence="9 12" key="2">
    <citation type="submission" date="2019-09" db="EMBL/GenBank/DDBJ databases">
        <title>Complete genome sequence of Sporolactobacillus terrae 70-3.</title>
        <authorList>
            <person name="Tanaka N."/>
            <person name="Shiwa Y."/>
            <person name="Fujita N."/>
            <person name="Tanasupawat S."/>
        </authorList>
    </citation>
    <scope>NUCLEOTIDE SEQUENCE [LARGE SCALE GENOMIC DNA]</scope>
    <source>
        <strain evidence="9 12">70-3</strain>
    </source>
</reference>
<evidence type="ECO:0000256" key="4">
    <source>
        <dbReference type="ARBA" id="ARBA00022692"/>
    </source>
</evidence>
<keyword evidence="11" id="KW-1185">Reference proteome</keyword>
<feature type="transmembrane region" description="Helical" evidence="7">
    <location>
        <begin position="118"/>
        <end position="134"/>
    </location>
</feature>
<dbReference type="InterPro" id="IPR037185">
    <property type="entry name" value="EmrE-like"/>
</dbReference>
<dbReference type="AlphaFoldDB" id="A0A410D973"/>
<dbReference type="Pfam" id="PF00892">
    <property type="entry name" value="EamA"/>
    <property type="match status" value="2"/>
</dbReference>
<evidence type="ECO:0000313" key="12">
    <source>
        <dbReference type="Proteomes" id="UP000326951"/>
    </source>
</evidence>
<keyword evidence="6 7" id="KW-0472">Membrane</keyword>
<comment type="subcellular location">
    <subcellularLocation>
        <location evidence="1">Cell membrane</location>
        <topology evidence="1">Multi-pass membrane protein</topology>
    </subcellularLocation>
</comment>
<feature type="domain" description="EamA" evidence="8">
    <location>
        <begin position="5"/>
        <end position="135"/>
    </location>
</feature>
<organism evidence="9 12">
    <name type="scientific">Sporolactobacillus terrae</name>
    <dbReference type="NCBI Taxonomy" id="269673"/>
    <lineage>
        <taxon>Bacteria</taxon>
        <taxon>Bacillati</taxon>
        <taxon>Bacillota</taxon>
        <taxon>Bacilli</taxon>
        <taxon>Bacillales</taxon>
        <taxon>Sporolactobacillaceae</taxon>
        <taxon>Sporolactobacillus</taxon>
    </lineage>
</organism>
<feature type="transmembrane region" description="Helical" evidence="7">
    <location>
        <begin position="140"/>
        <end position="160"/>
    </location>
</feature>
<evidence type="ECO:0000256" key="7">
    <source>
        <dbReference type="SAM" id="Phobius"/>
    </source>
</evidence>
<proteinExistence type="inferred from homology"/>